<organism evidence="5 6">
    <name type="scientific">Mesorhizobium australicum</name>
    <dbReference type="NCBI Taxonomy" id="536018"/>
    <lineage>
        <taxon>Bacteria</taxon>
        <taxon>Pseudomonadati</taxon>
        <taxon>Pseudomonadota</taxon>
        <taxon>Alphaproteobacteria</taxon>
        <taxon>Hyphomicrobiales</taxon>
        <taxon>Phyllobacteriaceae</taxon>
        <taxon>Mesorhizobium</taxon>
    </lineage>
</organism>
<sequence length="271" mass="29759">MIDLHSHILPGIDDGSASLAESISMARLAVNDGIQVMACTPHIVPGLYDNGHDKITTAVKLLSEALKHENIALNLIVGADVHAAPDLVTKISEKQIPTLNNSRYFLFEPPHHVVPPRLEELVVRLIAAGFCPILTHPERLSWIHSHFDVIARINARGCLMQVTAASLTGNFGKSARYFAERMLDEGRVDILATDSHNTKSRPPILSKARQLVEQRLGADEARRMVFDRPAMIVMDRPLTAVGADKEISNNDREAASGISGLVGRLLRRREA</sequence>
<dbReference type="PANTHER" id="PTHR39181">
    <property type="entry name" value="TYROSINE-PROTEIN PHOSPHATASE YWQE"/>
    <property type="match status" value="1"/>
</dbReference>
<dbReference type="Gene3D" id="3.20.20.140">
    <property type="entry name" value="Metal-dependent hydrolases"/>
    <property type="match status" value="1"/>
</dbReference>
<dbReference type="Pfam" id="PF19567">
    <property type="entry name" value="CpsB_CapC"/>
    <property type="match status" value="1"/>
</dbReference>
<comment type="similarity">
    <text evidence="1">Belongs to the metallo-dependent hydrolases superfamily. CpsB/CapC family.</text>
</comment>
<name>A0A1X7NSU0_9HYPH</name>
<protein>
    <recommendedName>
        <fullName evidence="2">protein-tyrosine-phosphatase</fullName>
        <ecNumber evidence="2">3.1.3.48</ecNumber>
    </recommendedName>
</protein>
<dbReference type="Proteomes" id="UP000193083">
    <property type="component" value="Unassembled WGS sequence"/>
</dbReference>
<proteinExistence type="inferred from homology"/>
<dbReference type="SUPFAM" id="SSF89550">
    <property type="entry name" value="PHP domain-like"/>
    <property type="match status" value="1"/>
</dbReference>
<dbReference type="GO" id="GO:0030145">
    <property type="term" value="F:manganese ion binding"/>
    <property type="evidence" value="ECO:0007669"/>
    <property type="project" value="InterPro"/>
</dbReference>
<evidence type="ECO:0000313" key="6">
    <source>
        <dbReference type="Proteomes" id="UP000193083"/>
    </source>
</evidence>
<evidence type="ECO:0000256" key="3">
    <source>
        <dbReference type="ARBA" id="ARBA00022801"/>
    </source>
</evidence>
<dbReference type="InterPro" id="IPR016195">
    <property type="entry name" value="Pol/histidinol_Pase-like"/>
</dbReference>
<reference evidence="5 6" key="1">
    <citation type="submission" date="2017-04" db="EMBL/GenBank/DDBJ databases">
        <authorList>
            <person name="Afonso C.L."/>
            <person name="Miller P.J."/>
            <person name="Scott M.A."/>
            <person name="Spackman E."/>
            <person name="Goraichik I."/>
            <person name="Dimitrov K.M."/>
            <person name="Suarez D.L."/>
            <person name="Swayne D.E."/>
        </authorList>
    </citation>
    <scope>NUCLEOTIDE SEQUENCE [LARGE SCALE GENOMIC DNA]</scope>
    <source>
        <strain evidence="5 6">B5P</strain>
    </source>
</reference>
<dbReference type="PIRSF" id="PIRSF016557">
    <property type="entry name" value="Caps_synth_CpsB"/>
    <property type="match status" value="1"/>
</dbReference>
<evidence type="ECO:0000256" key="4">
    <source>
        <dbReference type="ARBA" id="ARBA00051722"/>
    </source>
</evidence>
<keyword evidence="6" id="KW-1185">Reference proteome</keyword>
<dbReference type="InterPro" id="IPR016667">
    <property type="entry name" value="Caps_polysacc_synth_CpsB/CapC"/>
</dbReference>
<evidence type="ECO:0000256" key="2">
    <source>
        <dbReference type="ARBA" id="ARBA00013064"/>
    </source>
</evidence>
<comment type="catalytic activity">
    <reaction evidence="4">
        <text>O-phospho-L-tyrosyl-[protein] + H2O = L-tyrosyl-[protein] + phosphate</text>
        <dbReference type="Rhea" id="RHEA:10684"/>
        <dbReference type="Rhea" id="RHEA-COMP:10136"/>
        <dbReference type="Rhea" id="RHEA-COMP:20101"/>
        <dbReference type="ChEBI" id="CHEBI:15377"/>
        <dbReference type="ChEBI" id="CHEBI:43474"/>
        <dbReference type="ChEBI" id="CHEBI:46858"/>
        <dbReference type="ChEBI" id="CHEBI:61978"/>
        <dbReference type="EC" id="3.1.3.48"/>
    </reaction>
</comment>
<keyword evidence="3" id="KW-0378">Hydrolase</keyword>
<evidence type="ECO:0000256" key="1">
    <source>
        <dbReference type="ARBA" id="ARBA00005750"/>
    </source>
</evidence>
<dbReference type="EMBL" id="FXBL01000004">
    <property type="protein sequence ID" value="SMH40824.1"/>
    <property type="molecule type" value="Genomic_DNA"/>
</dbReference>
<dbReference type="RefSeq" id="WP_085464389.1">
    <property type="nucleotide sequence ID" value="NZ_FXBL01000004.1"/>
</dbReference>
<dbReference type="PANTHER" id="PTHR39181:SF1">
    <property type="entry name" value="TYROSINE-PROTEIN PHOSPHATASE YWQE"/>
    <property type="match status" value="1"/>
</dbReference>
<dbReference type="GO" id="GO:0004725">
    <property type="term" value="F:protein tyrosine phosphatase activity"/>
    <property type="evidence" value="ECO:0007669"/>
    <property type="project" value="UniProtKB-EC"/>
</dbReference>
<dbReference type="AlphaFoldDB" id="A0A1X7NSU0"/>
<accession>A0A1X7NSU0</accession>
<dbReference type="EC" id="3.1.3.48" evidence="2"/>
<gene>
    <name evidence="5" type="ORF">SAMN02982922_2434</name>
</gene>
<evidence type="ECO:0000313" key="5">
    <source>
        <dbReference type="EMBL" id="SMH40824.1"/>
    </source>
</evidence>